<organism evidence="1 2">
    <name type="scientific">Nostoc flagelliforme FACHB-838</name>
    <dbReference type="NCBI Taxonomy" id="2692904"/>
    <lineage>
        <taxon>Bacteria</taxon>
        <taxon>Bacillati</taxon>
        <taxon>Cyanobacteriota</taxon>
        <taxon>Cyanophyceae</taxon>
        <taxon>Nostocales</taxon>
        <taxon>Nostocaceae</taxon>
        <taxon>Nostoc</taxon>
    </lineage>
</organism>
<dbReference type="RefSeq" id="WP_190947106.1">
    <property type="nucleotide sequence ID" value="NZ_JACJSI010000444.1"/>
</dbReference>
<dbReference type="Proteomes" id="UP000623440">
    <property type="component" value="Unassembled WGS sequence"/>
</dbReference>
<gene>
    <name evidence="1" type="ORF">H6G97_46670</name>
</gene>
<accession>A0ABR8E475</accession>
<reference evidence="1 2" key="1">
    <citation type="journal article" date="2020" name="ISME J.">
        <title>Comparative genomics reveals insights into cyanobacterial evolution and habitat adaptation.</title>
        <authorList>
            <person name="Chen M.Y."/>
            <person name="Teng W.K."/>
            <person name="Zhao L."/>
            <person name="Hu C.X."/>
            <person name="Zhou Y.K."/>
            <person name="Han B.P."/>
            <person name="Song L.R."/>
            <person name="Shu W.S."/>
        </authorList>
    </citation>
    <scope>NUCLEOTIDE SEQUENCE [LARGE SCALE GENOMIC DNA]</scope>
    <source>
        <strain evidence="1 2">FACHB-838</strain>
    </source>
</reference>
<protein>
    <submittedName>
        <fullName evidence="1">Uncharacterized protein</fullName>
    </submittedName>
</protein>
<evidence type="ECO:0000313" key="1">
    <source>
        <dbReference type="EMBL" id="MBD2536374.1"/>
    </source>
</evidence>
<keyword evidence="2" id="KW-1185">Reference proteome</keyword>
<sequence>MQLLCDRINRLQENENLEDAACALLKHLGELKRRYLTAMEERLLGLIEQEYGVNEGNEPIANS</sequence>
<dbReference type="EMBL" id="JACJSI010000444">
    <property type="protein sequence ID" value="MBD2536374.1"/>
    <property type="molecule type" value="Genomic_DNA"/>
</dbReference>
<comment type="caution">
    <text evidence="1">The sequence shown here is derived from an EMBL/GenBank/DDBJ whole genome shotgun (WGS) entry which is preliminary data.</text>
</comment>
<evidence type="ECO:0000313" key="2">
    <source>
        <dbReference type="Proteomes" id="UP000623440"/>
    </source>
</evidence>
<name>A0ABR8E475_9NOSO</name>
<proteinExistence type="predicted"/>